<dbReference type="InterPro" id="IPR002545">
    <property type="entry name" value="CheW-lke_dom"/>
</dbReference>
<name>A0A6N8FZ68_9CHRO</name>
<dbReference type="Gene3D" id="2.30.30.40">
    <property type="entry name" value="SH3 Domains"/>
    <property type="match status" value="1"/>
</dbReference>
<dbReference type="SMART" id="SM00260">
    <property type="entry name" value="CheW"/>
    <property type="match status" value="1"/>
</dbReference>
<dbReference type="PROSITE" id="PS50851">
    <property type="entry name" value="CHEW"/>
    <property type="match status" value="1"/>
</dbReference>
<dbReference type="Proteomes" id="UP000441797">
    <property type="component" value="Unassembled WGS sequence"/>
</dbReference>
<protein>
    <submittedName>
        <fullName evidence="2">Chemotaxis protein CheW</fullName>
    </submittedName>
</protein>
<dbReference type="InterPro" id="IPR036061">
    <property type="entry name" value="CheW-like_dom_sf"/>
</dbReference>
<feature type="domain" description="CheW-like" evidence="1">
    <location>
        <begin position="28"/>
        <end position="175"/>
    </location>
</feature>
<dbReference type="Pfam" id="PF01584">
    <property type="entry name" value="CheW"/>
    <property type="match status" value="1"/>
</dbReference>
<sequence length="178" mass="19832">MVGNLGLSTSSISEQSSTQLQELERPEGELHLRFYLTFGQELAFSAMAIREVLSVPPDRITPIPNTSPLLLGTLNLRGRVLWVADLGQFLGETFAVNTDRAEIPIIAVEDQETIVGLAVEQIVGMEWLDVEAIQQSTATTDSITPYLRGEWLLGDRTHQYLRLLDQKAILRSNRWAAV</sequence>
<dbReference type="PANTHER" id="PTHR22617:SF23">
    <property type="entry name" value="CHEMOTAXIS PROTEIN CHEW"/>
    <property type="match status" value="1"/>
</dbReference>
<proteinExistence type="predicted"/>
<evidence type="ECO:0000313" key="3">
    <source>
        <dbReference type="Proteomes" id="UP000441797"/>
    </source>
</evidence>
<comment type="caution">
    <text evidence="2">The sequence shown here is derived from an EMBL/GenBank/DDBJ whole genome shotgun (WGS) entry which is preliminary data.</text>
</comment>
<gene>
    <name evidence="2" type="ORF">BWI75_14080</name>
</gene>
<dbReference type="Gene3D" id="2.40.50.180">
    <property type="entry name" value="CheA-289, Domain 4"/>
    <property type="match status" value="1"/>
</dbReference>
<evidence type="ECO:0000259" key="1">
    <source>
        <dbReference type="PROSITE" id="PS50851"/>
    </source>
</evidence>
<dbReference type="GO" id="GO:0005829">
    <property type="term" value="C:cytosol"/>
    <property type="evidence" value="ECO:0007669"/>
    <property type="project" value="TreeGrafter"/>
</dbReference>
<dbReference type="InterPro" id="IPR039315">
    <property type="entry name" value="CheW"/>
</dbReference>
<accession>A0A6N8FZ68</accession>
<reference evidence="2 3" key="1">
    <citation type="journal article" date="2019" name="Front. Microbiol.">
        <title>Genomic Features for Desiccation Tolerance and Sugar Biosynthesis in the Extremophile Gloeocapsopsis sp. UTEX B3054.</title>
        <authorList>
            <person name="Urrejola C."/>
            <person name="Alcorta J."/>
            <person name="Salas L."/>
            <person name="Vasquez M."/>
            <person name="Polz M.F."/>
            <person name="Vicuna R."/>
            <person name="Diez B."/>
        </authorList>
    </citation>
    <scope>NUCLEOTIDE SEQUENCE [LARGE SCALE GENOMIC DNA]</scope>
    <source>
        <strain evidence="2 3">1H9</strain>
    </source>
</reference>
<dbReference type="PANTHER" id="PTHR22617">
    <property type="entry name" value="CHEMOTAXIS SENSOR HISTIDINE KINASE-RELATED"/>
    <property type="match status" value="1"/>
</dbReference>
<dbReference type="EMBL" id="NAPY01000021">
    <property type="protein sequence ID" value="MUL37427.1"/>
    <property type="molecule type" value="Genomic_DNA"/>
</dbReference>
<dbReference type="OrthoDB" id="483582at2"/>
<keyword evidence="3" id="KW-1185">Reference proteome</keyword>
<dbReference type="GO" id="GO:0007165">
    <property type="term" value="P:signal transduction"/>
    <property type="evidence" value="ECO:0007669"/>
    <property type="project" value="InterPro"/>
</dbReference>
<organism evidence="2 3">
    <name type="scientific">Gloeocapsopsis dulcis AAB1 = 1H9</name>
    <dbReference type="NCBI Taxonomy" id="1433147"/>
    <lineage>
        <taxon>Bacteria</taxon>
        <taxon>Bacillati</taxon>
        <taxon>Cyanobacteriota</taxon>
        <taxon>Cyanophyceae</taxon>
        <taxon>Oscillatoriophycideae</taxon>
        <taxon>Chroococcales</taxon>
        <taxon>Chroococcaceae</taxon>
        <taxon>Gloeocapsopsis</taxon>
        <taxon>Gloeocapsopsis dulcis</taxon>
    </lineage>
</organism>
<dbReference type="GO" id="GO:0006935">
    <property type="term" value="P:chemotaxis"/>
    <property type="evidence" value="ECO:0007669"/>
    <property type="project" value="InterPro"/>
</dbReference>
<dbReference type="RefSeq" id="WP_105221272.1">
    <property type="nucleotide sequence ID" value="NZ_CAWNSU010000084.1"/>
</dbReference>
<dbReference type="SUPFAM" id="SSF50341">
    <property type="entry name" value="CheW-like"/>
    <property type="match status" value="1"/>
</dbReference>
<evidence type="ECO:0000313" key="2">
    <source>
        <dbReference type="EMBL" id="MUL37427.1"/>
    </source>
</evidence>
<dbReference type="AlphaFoldDB" id="A0A6N8FZ68"/>